<proteinExistence type="predicted"/>
<dbReference type="AlphaFoldDB" id="A0A2K1KDA2"/>
<gene>
    <name evidence="1" type="ORF">PHYPA_010944</name>
</gene>
<sequence length="71" mass="7682">MLGIYVQLSANPSLDMGDAAVFTQHSRGLSTLYTSSANFQGPFDSSTMSFAKSYAKSPICAFRLKLLVLEV</sequence>
<dbReference type="EMBL" id="ABEU02000007">
    <property type="protein sequence ID" value="PNR51756.1"/>
    <property type="molecule type" value="Genomic_DNA"/>
</dbReference>
<dbReference type="InParanoid" id="A0A2K1KDA2"/>
<reference evidence="2" key="3">
    <citation type="submission" date="2020-12" db="UniProtKB">
        <authorList>
            <consortium name="EnsemblPlants"/>
        </authorList>
    </citation>
    <scope>IDENTIFICATION</scope>
</reference>
<dbReference type="Proteomes" id="UP000006727">
    <property type="component" value="Chromosome 7"/>
</dbReference>
<protein>
    <submittedName>
        <fullName evidence="1 2">Uncharacterized protein</fullName>
    </submittedName>
</protein>
<dbReference type="EnsemblPlants" id="Pp3c7_27130V3.1">
    <property type="protein sequence ID" value="PAC:32923161.CDS.1"/>
    <property type="gene ID" value="Pp3c7_27130"/>
</dbReference>
<accession>A0A2K1KDA2</accession>
<evidence type="ECO:0000313" key="3">
    <source>
        <dbReference type="Proteomes" id="UP000006727"/>
    </source>
</evidence>
<reference evidence="1 3" key="2">
    <citation type="journal article" date="2018" name="Plant J.">
        <title>The Physcomitrella patens chromosome-scale assembly reveals moss genome structure and evolution.</title>
        <authorList>
            <person name="Lang D."/>
            <person name="Ullrich K.K."/>
            <person name="Murat F."/>
            <person name="Fuchs J."/>
            <person name="Jenkins J."/>
            <person name="Haas F.B."/>
            <person name="Piednoel M."/>
            <person name="Gundlach H."/>
            <person name="Van Bel M."/>
            <person name="Meyberg R."/>
            <person name="Vives C."/>
            <person name="Morata J."/>
            <person name="Symeonidi A."/>
            <person name="Hiss M."/>
            <person name="Muchero W."/>
            <person name="Kamisugi Y."/>
            <person name="Saleh O."/>
            <person name="Blanc G."/>
            <person name="Decker E.L."/>
            <person name="van Gessel N."/>
            <person name="Grimwood J."/>
            <person name="Hayes R.D."/>
            <person name="Graham S.W."/>
            <person name="Gunter L.E."/>
            <person name="McDaniel S.F."/>
            <person name="Hoernstein S.N.W."/>
            <person name="Larsson A."/>
            <person name="Li F.W."/>
            <person name="Perroud P.F."/>
            <person name="Phillips J."/>
            <person name="Ranjan P."/>
            <person name="Rokshar D.S."/>
            <person name="Rothfels C.J."/>
            <person name="Schneider L."/>
            <person name="Shu S."/>
            <person name="Stevenson D.W."/>
            <person name="Thummler F."/>
            <person name="Tillich M."/>
            <person name="Villarreal Aguilar J.C."/>
            <person name="Widiez T."/>
            <person name="Wong G.K."/>
            <person name="Wymore A."/>
            <person name="Zhang Y."/>
            <person name="Zimmer A.D."/>
            <person name="Quatrano R.S."/>
            <person name="Mayer K.F.X."/>
            <person name="Goodstein D."/>
            <person name="Casacuberta J.M."/>
            <person name="Vandepoele K."/>
            <person name="Reski R."/>
            <person name="Cuming A.C."/>
            <person name="Tuskan G.A."/>
            <person name="Maumus F."/>
            <person name="Salse J."/>
            <person name="Schmutz J."/>
            <person name="Rensing S.A."/>
        </authorList>
    </citation>
    <scope>NUCLEOTIDE SEQUENCE [LARGE SCALE GENOMIC DNA]</scope>
    <source>
        <strain evidence="2 3">cv. Gransden 2004</strain>
    </source>
</reference>
<evidence type="ECO:0000313" key="1">
    <source>
        <dbReference type="EMBL" id="PNR51756.1"/>
    </source>
</evidence>
<keyword evidence="3" id="KW-1185">Reference proteome</keyword>
<name>A0A2K1KDA2_PHYPA</name>
<organism evidence="1">
    <name type="scientific">Physcomitrium patens</name>
    <name type="common">Spreading-leaved earth moss</name>
    <name type="synonym">Physcomitrella patens</name>
    <dbReference type="NCBI Taxonomy" id="3218"/>
    <lineage>
        <taxon>Eukaryota</taxon>
        <taxon>Viridiplantae</taxon>
        <taxon>Streptophyta</taxon>
        <taxon>Embryophyta</taxon>
        <taxon>Bryophyta</taxon>
        <taxon>Bryophytina</taxon>
        <taxon>Bryopsida</taxon>
        <taxon>Funariidae</taxon>
        <taxon>Funariales</taxon>
        <taxon>Funariaceae</taxon>
        <taxon>Physcomitrium</taxon>
    </lineage>
</organism>
<evidence type="ECO:0000313" key="2">
    <source>
        <dbReference type="EnsemblPlants" id="PAC:32923161.CDS.1"/>
    </source>
</evidence>
<dbReference type="Gramene" id="Pp3c7_27130V3.1">
    <property type="protein sequence ID" value="PAC:32923161.CDS.1"/>
    <property type="gene ID" value="Pp3c7_27130"/>
</dbReference>
<reference evidence="1 3" key="1">
    <citation type="journal article" date="2008" name="Science">
        <title>The Physcomitrella genome reveals evolutionary insights into the conquest of land by plants.</title>
        <authorList>
            <person name="Rensing S."/>
            <person name="Lang D."/>
            <person name="Zimmer A."/>
            <person name="Terry A."/>
            <person name="Salamov A."/>
            <person name="Shapiro H."/>
            <person name="Nishiyama T."/>
            <person name="Perroud P.-F."/>
            <person name="Lindquist E."/>
            <person name="Kamisugi Y."/>
            <person name="Tanahashi T."/>
            <person name="Sakakibara K."/>
            <person name="Fujita T."/>
            <person name="Oishi K."/>
            <person name="Shin-I T."/>
            <person name="Kuroki Y."/>
            <person name="Toyoda A."/>
            <person name="Suzuki Y."/>
            <person name="Hashimoto A."/>
            <person name="Yamaguchi K."/>
            <person name="Sugano A."/>
            <person name="Kohara Y."/>
            <person name="Fujiyama A."/>
            <person name="Anterola A."/>
            <person name="Aoki S."/>
            <person name="Ashton N."/>
            <person name="Barbazuk W.B."/>
            <person name="Barker E."/>
            <person name="Bennetzen J."/>
            <person name="Bezanilla M."/>
            <person name="Blankenship R."/>
            <person name="Cho S.H."/>
            <person name="Dutcher S."/>
            <person name="Estelle M."/>
            <person name="Fawcett J.A."/>
            <person name="Gundlach H."/>
            <person name="Hanada K."/>
            <person name="Heyl A."/>
            <person name="Hicks K.A."/>
            <person name="Hugh J."/>
            <person name="Lohr M."/>
            <person name="Mayer K."/>
            <person name="Melkozernov A."/>
            <person name="Murata T."/>
            <person name="Nelson D."/>
            <person name="Pils B."/>
            <person name="Prigge M."/>
            <person name="Reiss B."/>
            <person name="Renner T."/>
            <person name="Rombauts S."/>
            <person name="Rushton P."/>
            <person name="Sanderfoot A."/>
            <person name="Schween G."/>
            <person name="Shiu S.-H."/>
            <person name="Stueber K."/>
            <person name="Theodoulou F.L."/>
            <person name="Tu H."/>
            <person name="Van de Peer Y."/>
            <person name="Verrier P.J."/>
            <person name="Waters E."/>
            <person name="Wood A."/>
            <person name="Yang L."/>
            <person name="Cove D."/>
            <person name="Cuming A."/>
            <person name="Hasebe M."/>
            <person name="Lucas S."/>
            <person name="Mishler D.B."/>
            <person name="Reski R."/>
            <person name="Grigoriev I."/>
            <person name="Quatrano R.S."/>
            <person name="Boore J.L."/>
        </authorList>
    </citation>
    <scope>NUCLEOTIDE SEQUENCE [LARGE SCALE GENOMIC DNA]</scope>
    <source>
        <strain evidence="2 3">cv. Gransden 2004</strain>
    </source>
</reference>